<organism evidence="1 2">
    <name type="scientific">Durusdinium trenchii</name>
    <dbReference type="NCBI Taxonomy" id="1381693"/>
    <lineage>
        <taxon>Eukaryota</taxon>
        <taxon>Sar</taxon>
        <taxon>Alveolata</taxon>
        <taxon>Dinophyceae</taxon>
        <taxon>Suessiales</taxon>
        <taxon>Symbiodiniaceae</taxon>
        <taxon>Durusdinium</taxon>
    </lineage>
</organism>
<reference evidence="1 2" key="1">
    <citation type="submission" date="2024-02" db="EMBL/GenBank/DDBJ databases">
        <authorList>
            <person name="Chen Y."/>
            <person name="Shah S."/>
            <person name="Dougan E. K."/>
            <person name="Thang M."/>
            <person name="Chan C."/>
        </authorList>
    </citation>
    <scope>NUCLEOTIDE SEQUENCE [LARGE SCALE GENOMIC DNA]</scope>
</reference>
<comment type="caution">
    <text evidence="1">The sequence shown here is derived from an EMBL/GenBank/DDBJ whole genome shotgun (WGS) entry which is preliminary data.</text>
</comment>
<accession>A0ABP0MEH4</accession>
<protein>
    <submittedName>
        <fullName evidence="1">Uncharacterized protein</fullName>
    </submittedName>
</protein>
<keyword evidence="2" id="KW-1185">Reference proteome</keyword>
<evidence type="ECO:0000313" key="2">
    <source>
        <dbReference type="Proteomes" id="UP001642484"/>
    </source>
</evidence>
<sequence length="1009" mass="114088">MTTGSEVRTRRRAALCLTGHLRSATFDPNGLFVEPLQRVVLRSLSNSGYVVDVFAVTDAGEDCRQADEMLEPLRLKALHCIPQNEEDDLQRRKEERWLKHGARTVWSRTAFLGQLKKVQACGELIGEQSYDLVARSRLDVRWYSFPADARVLEVPGVVWLPFRATESMTQYMNDLFAIGSQDEMKPYLRVYEELLDRGNWKLHRSFESSPDGLDTEELWQVSLLKAGILARQHPEICFNLLSRNSSGTLPLEREDNCRDAQRHPHGYFINTEWSKAPLSTLPGIFPFDSLLTVRLLHFFYAEYARLGRPAKVLDLGCGRGSMIERWLGYHPASIACIDMLPGLREILGHDLVELDLTQHLDPRSFMTTRSCSLIGGTQSLERLLSAAEFHHMTRAETFKSLLNCCYTPGCLGFFLSPVLDEDRGLILVFNASQSWDAEHMVWLARRNFSKPNKLAWARAADWDTWHLGQFRAECASVSFNKAPSRTIEESENASRTDEPWLTSVQIRPRSPKALLLDVAHYVPRNRWPVLVDNVDRLAAQGLIVTSPFPVLAKLQQLLAKHSFVRDRQTEDLLQPYAMIRGLREDQLLQVYRRDTGRFSASFAFPPPFPCTLTLESEVFEGRCILGITMGCSDEEYIWVNDACYGWFRRGQSQGACISDAGSVQRSRWAYNEVKSQQFVECYLPEVRETLEENVRTLGPDASEVMHFCKDTYAQDPLPLHFSDGAWHTEEFVCEHVMMAIQLPFDAIVEVSGYSELLRGSGWPNTFVQRAGECKSWNLIPLFGLAFSFDVWKISTPEGFKKLEEVRRTGGRESLGNRGRLPLPWLVADLQVRASSNTSGSAGILGLYDYLDAASHWSNRSRIWQDAGGELDNHAESLQRVDGQAALLLVLRITVAKMLRQKVPATMLNAAESLISMSAGAMMNYARQLLTQDASIDNITLAEGENSPVEVRDTAEGPRLHFSNVPLGRYLHHTATFASLNMTKKVCYFVSPAADREKKEQSRSGDGLQP</sequence>
<dbReference type="Proteomes" id="UP001642484">
    <property type="component" value="Unassembled WGS sequence"/>
</dbReference>
<evidence type="ECO:0000313" key="1">
    <source>
        <dbReference type="EMBL" id="CAK9049488.1"/>
    </source>
</evidence>
<name>A0ABP0MEH4_9DINO</name>
<proteinExistence type="predicted"/>
<gene>
    <name evidence="1" type="ORF">CCMP2556_LOCUS25327</name>
</gene>
<dbReference type="SUPFAM" id="SSF53335">
    <property type="entry name" value="S-adenosyl-L-methionine-dependent methyltransferases"/>
    <property type="match status" value="1"/>
</dbReference>
<dbReference type="EMBL" id="CAXAMN010016991">
    <property type="protein sequence ID" value="CAK9049488.1"/>
    <property type="molecule type" value="Genomic_DNA"/>
</dbReference>
<dbReference type="InterPro" id="IPR029063">
    <property type="entry name" value="SAM-dependent_MTases_sf"/>
</dbReference>